<sequence>MKMPVCTVPLVNTGVTCSHNDSQKYSKGVIVPQLHYRASPAIPSLKWRYRRYPYNQRQDCGAPRQDRACKFAPAFFFPKLHFAAFPAPVVVSPPQFDDHTRRNRVVRYIAGRQQMSRISHSKCCGHQGDIPSPPILQGTTSGEGHV</sequence>
<accession>A0A7S4GAN7</accession>
<reference evidence="1" key="1">
    <citation type="submission" date="2021-01" db="EMBL/GenBank/DDBJ databases">
        <authorList>
            <person name="Corre E."/>
            <person name="Pelletier E."/>
            <person name="Niang G."/>
            <person name="Scheremetjew M."/>
            <person name="Finn R."/>
            <person name="Kale V."/>
            <person name="Holt S."/>
            <person name="Cochrane G."/>
            <person name="Meng A."/>
            <person name="Brown T."/>
            <person name="Cohen L."/>
        </authorList>
    </citation>
    <scope>NUCLEOTIDE SEQUENCE</scope>
    <source>
        <strain evidence="1">CCMP1594</strain>
    </source>
</reference>
<proteinExistence type="predicted"/>
<evidence type="ECO:0000313" key="1">
    <source>
        <dbReference type="EMBL" id="CAE0830599.1"/>
    </source>
</evidence>
<protein>
    <submittedName>
        <fullName evidence="1">Uncharacterized protein</fullName>
    </submittedName>
</protein>
<organism evidence="1">
    <name type="scientific">Eutreptiella gymnastica</name>
    <dbReference type="NCBI Taxonomy" id="73025"/>
    <lineage>
        <taxon>Eukaryota</taxon>
        <taxon>Discoba</taxon>
        <taxon>Euglenozoa</taxon>
        <taxon>Euglenida</taxon>
        <taxon>Spirocuta</taxon>
        <taxon>Euglenophyceae</taxon>
        <taxon>Eutreptiales</taxon>
        <taxon>Eutreptiaceae</taxon>
        <taxon>Eutreptiella</taxon>
    </lineage>
</organism>
<gene>
    <name evidence="1" type="ORF">EGYM00163_LOCUS41880</name>
</gene>
<dbReference type="AlphaFoldDB" id="A0A7S4GAN7"/>
<dbReference type="EMBL" id="HBJA01121707">
    <property type="protein sequence ID" value="CAE0830599.1"/>
    <property type="molecule type" value="Transcribed_RNA"/>
</dbReference>
<name>A0A7S4GAN7_9EUGL</name>